<evidence type="ECO:0000256" key="1">
    <source>
        <dbReference type="ARBA" id="ARBA00004141"/>
    </source>
</evidence>
<feature type="transmembrane region" description="Helical" evidence="5">
    <location>
        <begin position="45"/>
        <end position="67"/>
    </location>
</feature>
<keyword evidence="4 5" id="KW-0472">Membrane</keyword>
<evidence type="ECO:0000256" key="4">
    <source>
        <dbReference type="ARBA" id="ARBA00023136"/>
    </source>
</evidence>
<feature type="transmembrane region" description="Helical" evidence="5">
    <location>
        <begin position="20"/>
        <end position="38"/>
    </location>
</feature>
<comment type="caution">
    <text evidence="6">The sequence shown here is derived from an EMBL/GenBank/DDBJ whole genome shotgun (WGS) entry which is preliminary data.</text>
</comment>
<evidence type="ECO:0000256" key="2">
    <source>
        <dbReference type="ARBA" id="ARBA00022692"/>
    </source>
</evidence>
<protein>
    <submittedName>
        <fullName evidence="6">Low-affinity phosphate transporter</fullName>
    </submittedName>
</protein>
<evidence type="ECO:0000256" key="5">
    <source>
        <dbReference type="SAM" id="Phobius"/>
    </source>
</evidence>
<dbReference type="PANTHER" id="PTHR10283">
    <property type="entry name" value="SOLUTE CARRIER FAMILY 13 MEMBER"/>
    <property type="match status" value="1"/>
</dbReference>
<evidence type="ECO:0000313" key="7">
    <source>
        <dbReference type="Proteomes" id="UP000780801"/>
    </source>
</evidence>
<dbReference type="GO" id="GO:0005315">
    <property type="term" value="F:phosphate transmembrane transporter activity"/>
    <property type="evidence" value="ECO:0007669"/>
    <property type="project" value="TreeGrafter"/>
</dbReference>
<sequence length="116" mass="12839">PSSNTPTISTIRSTKDPITYTQVFVCGVTIVTILLWCFEHRLEWLFGDMGLIAIIPLLAFFGTGILTKEDFNNFLWTVIILAMGGIALGKAVESSGLLHMIALEVQRFVEGMTVFE</sequence>
<evidence type="ECO:0000256" key="3">
    <source>
        <dbReference type="ARBA" id="ARBA00022989"/>
    </source>
</evidence>
<evidence type="ECO:0000313" key="6">
    <source>
        <dbReference type="EMBL" id="KAF9534104.1"/>
    </source>
</evidence>
<feature type="non-terminal residue" evidence="6">
    <location>
        <position position="116"/>
    </location>
</feature>
<dbReference type="OrthoDB" id="10260443at2759"/>
<accession>A0A9P6ES92</accession>
<feature type="transmembrane region" description="Helical" evidence="5">
    <location>
        <begin position="73"/>
        <end position="92"/>
    </location>
</feature>
<comment type="subcellular location">
    <subcellularLocation>
        <location evidence="1">Membrane</location>
        <topology evidence="1">Multi-pass membrane protein</topology>
    </subcellularLocation>
</comment>
<keyword evidence="3 5" id="KW-1133">Transmembrane helix</keyword>
<dbReference type="GO" id="GO:0005886">
    <property type="term" value="C:plasma membrane"/>
    <property type="evidence" value="ECO:0007669"/>
    <property type="project" value="TreeGrafter"/>
</dbReference>
<dbReference type="EMBL" id="JAABOA010008484">
    <property type="protein sequence ID" value="KAF9534104.1"/>
    <property type="molecule type" value="Genomic_DNA"/>
</dbReference>
<feature type="non-terminal residue" evidence="6">
    <location>
        <position position="1"/>
    </location>
</feature>
<keyword evidence="2 5" id="KW-0812">Transmembrane</keyword>
<name>A0A9P6ES92_9FUNG</name>
<organism evidence="6 7">
    <name type="scientific">Lunasporangiospora selenospora</name>
    <dbReference type="NCBI Taxonomy" id="979761"/>
    <lineage>
        <taxon>Eukaryota</taxon>
        <taxon>Fungi</taxon>
        <taxon>Fungi incertae sedis</taxon>
        <taxon>Mucoromycota</taxon>
        <taxon>Mortierellomycotina</taxon>
        <taxon>Mortierellomycetes</taxon>
        <taxon>Mortierellales</taxon>
        <taxon>Mortierellaceae</taxon>
        <taxon>Lunasporangiospora</taxon>
    </lineage>
</organism>
<dbReference type="PANTHER" id="PTHR10283:SF92">
    <property type="entry name" value="LOW-AFFINITY PHOSPHATE TRANSPORTER PHO91"/>
    <property type="match status" value="1"/>
</dbReference>
<dbReference type="AlphaFoldDB" id="A0A9P6ES92"/>
<dbReference type="GO" id="GO:0006797">
    <property type="term" value="P:polyphosphate metabolic process"/>
    <property type="evidence" value="ECO:0007669"/>
    <property type="project" value="TreeGrafter"/>
</dbReference>
<dbReference type="GO" id="GO:0006817">
    <property type="term" value="P:phosphate ion transport"/>
    <property type="evidence" value="ECO:0007669"/>
    <property type="project" value="TreeGrafter"/>
</dbReference>
<reference evidence="6" key="1">
    <citation type="journal article" date="2020" name="Fungal Divers.">
        <title>Resolving the Mortierellaceae phylogeny through synthesis of multi-gene phylogenetics and phylogenomics.</title>
        <authorList>
            <person name="Vandepol N."/>
            <person name="Liber J."/>
            <person name="Desiro A."/>
            <person name="Na H."/>
            <person name="Kennedy M."/>
            <person name="Barry K."/>
            <person name="Grigoriev I.V."/>
            <person name="Miller A.N."/>
            <person name="O'Donnell K."/>
            <person name="Stajich J.E."/>
            <person name="Bonito G."/>
        </authorList>
    </citation>
    <scope>NUCLEOTIDE SEQUENCE</scope>
    <source>
        <strain evidence="6">KOD1015</strain>
    </source>
</reference>
<proteinExistence type="predicted"/>
<keyword evidence="7" id="KW-1185">Reference proteome</keyword>
<gene>
    <name evidence="6" type="primary">PHO91_3</name>
    <name evidence="6" type="ORF">BGW38_010460</name>
</gene>
<dbReference type="Proteomes" id="UP000780801">
    <property type="component" value="Unassembled WGS sequence"/>
</dbReference>